<sequence length="226" mass="23777">MKTNFTKLLVSCFFILLGYGVNAQTQNLSVGISHSYTVAPENAGNTLAWSITGVENTDWEVASGALNTAAVEIRWKKPGTYTMQFTETESHTGVDCSTTVQLTVIVANDFDVVIADAATAASCATGSTGNTDVTFTLTKTNGSNSWTFDYTTIGLATEITGNDIAATGNTHDLTISLTNTADGSDQTFKVQISDVKDSFGNLSTTGDDDTANVTIYGVPNTGSITF</sequence>
<evidence type="ECO:0000256" key="1">
    <source>
        <dbReference type="SAM" id="SignalP"/>
    </source>
</evidence>
<evidence type="ECO:0008006" key="4">
    <source>
        <dbReference type="Google" id="ProtNLM"/>
    </source>
</evidence>
<evidence type="ECO:0000313" key="2">
    <source>
        <dbReference type="EMBL" id="NOU60992.1"/>
    </source>
</evidence>
<gene>
    <name evidence="2" type="ORF">ELS83_14295</name>
</gene>
<organism evidence="2 3">
    <name type="scientific">Marinifilum caeruleilacunae</name>
    <dbReference type="NCBI Taxonomy" id="2499076"/>
    <lineage>
        <taxon>Bacteria</taxon>
        <taxon>Pseudomonadati</taxon>
        <taxon>Bacteroidota</taxon>
        <taxon>Bacteroidia</taxon>
        <taxon>Marinilabiliales</taxon>
        <taxon>Marinifilaceae</taxon>
    </lineage>
</organism>
<evidence type="ECO:0000313" key="3">
    <source>
        <dbReference type="Proteomes" id="UP000732105"/>
    </source>
</evidence>
<name>A0ABX1WY89_9BACT</name>
<keyword evidence="3" id="KW-1185">Reference proteome</keyword>
<feature type="chain" id="PRO_5046089836" description="Cadherin domain-containing protein" evidence="1">
    <location>
        <begin position="24"/>
        <end position="226"/>
    </location>
</feature>
<comment type="caution">
    <text evidence="2">The sequence shown here is derived from an EMBL/GenBank/DDBJ whole genome shotgun (WGS) entry which is preliminary data.</text>
</comment>
<dbReference type="EMBL" id="RZNH01000026">
    <property type="protein sequence ID" value="NOU60992.1"/>
    <property type="molecule type" value="Genomic_DNA"/>
</dbReference>
<feature type="signal peptide" evidence="1">
    <location>
        <begin position="1"/>
        <end position="23"/>
    </location>
</feature>
<keyword evidence="1" id="KW-0732">Signal</keyword>
<dbReference type="Proteomes" id="UP000732105">
    <property type="component" value="Unassembled WGS sequence"/>
</dbReference>
<protein>
    <recommendedName>
        <fullName evidence="4">Cadherin domain-containing protein</fullName>
    </recommendedName>
</protein>
<reference evidence="2 3" key="1">
    <citation type="submission" date="2018-12" db="EMBL/GenBank/DDBJ databases">
        <title>Marinifilum JC070 sp. nov., a marine bacterium isolated from Yongle Blue Hole in the South China Sea.</title>
        <authorList>
            <person name="Fu T."/>
        </authorList>
    </citation>
    <scope>NUCLEOTIDE SEQUENCE [LARGE SCALE GENOMIC DNA]</scope>
    <source>
        <strain evidence="2 3">JC070</strain>
    </source>
</reference>
<accession>A0ABX1WY89</accession>
<proteinExistence type="predicted"/>
<dbReference type="RefSeq" id="WP_171596263.1">
    <property type="nucleotide sequence ID" value="NZ_RZNH01000026.1"/>
</dbReference>